<comment type="caution">
    <text evidence="2">The sequence shown here is derived from an EMBL/GenBank/DDBJ whole genome shotgun (WGS) entry which is preliminary data.</text>
</comment>
<dbReference type="PANTHER" id="PTHR36121">
    <property type="entry name" value="PROTEIN SXY"/>
    <property type="match status" value="1"/>
</dbReference>
<feature type="domain" description="TfoX N-terminal" evidence="1">
    <location>
        <begin position="29"/>
        <end position="120"/>
    </location>
</feature>
<dbReference type="InterPro" id="IPR007076">
    <property type="entry name" value="TfoX_N"/>
</dbReference>
<gene>
    <name evidence="2" type="ORF">L861_01730</name>
</gene>
<evidence type="ECO:0000313" key="2">
    <source>
        <dbReference type="EMBL" id="EPC04051.1"/>
    </source>
</evidence>
<dbReference type="eggNOG" id="COG3070">
    <property type="taxonomic scope" value="Bacteria"/>
</dbReference>
<name>S2LHB2_LITA3</name>
<proteinExistence type="predicted"/>
<dbReference type="SUPFAM" id="SSF159894">
    <property type="entry name" value="YgaC/TfoX-N like"/>
    <property type="match status" value="1"/>
</dbReference>
<dbReference type="Gene3D" id="3.30.1460.30">
    <property type="entry name" value="YgaC/TfoX-N like chaperone"/>
    <property type="match status" value="1"/>
</dbReference>
<dbReference type="AlphaFoldDB" id="S2LHB2"/>
<dbReference type="Proteomes" id="UP000014463">
    <property type="component" value="Unassembled WGS sequence"/>
</dbReference>
<evidence type="ECO:0000313" key="3">
    <source>
        <dbReference type="Proteomes" id="UP000014463"/>
    </source>
</evidence>
<accession>S2LHB2</accession>
<dbReference type="PANTHER" id="PTHR36121:SF1">
    <property type="entry name" value="PROTEIN SXY"/>
    <property type="match status" value="1"/>
</dbReference>
<sequence length="133" mass="14929">MALGQVPPSRELTLSGAGMSEYTDYLRDVFELFGPITARRMFGGHGIYHDGLMFALVSDETLYLKADDVNVGDFEQEGLGPFEYDKGGKVIQIAYYQAPEEIFEDRELAADWARRSFDAALRAQVGKRKPARK</sequence>
<protein>
    <recommendedName>
        <fullName evidence="1">TfoX N-terminal domain-containing protein</fullName>
    </recommendedName>
</protein>
<evidence type="ECO:0000259" key="1">
    <source>
        <dbReference type="Pfam" id="PF04993"/>
    </source>
</evidence>
<dbReference type="InterPro" id="IPR047525">
    <property type="entry name" value="TfoX-like"/>
</dbReference>
<dbReference type="EMBL" id="ASTJ01000011">
    <property type="protein sequence ID" value="EPC04051.1"/>
    <property type="molecule type" value="Genomic_DNA"/>
</dbReference>
<keyword evidence="3" id="KW-1185">Reference proteome</keyword>
<dbReference type="STRING" id="1121939.L861_01730"/>
<dbReference type="RefSeq" id="WP_016414783.1">
    <property type="nucleotide sequence ID" value="NZ_AUAB01000028.1"/>
</dbReference>
<dbReference type="Pfam" id="PF04993">
    <property type="entry name" value="TfoX_N"/>
    <property type="match status" value="1"/>
</dbReference>
<organism evidence="2 3">
    <name type="scientific">Litchfieldella anticariensis (strain DSM 16096 / CECT 5854 / CIP 108499 / LMG 22089 / FP35)</name>
    <name type="common">Halomonas anticariensis</name>
    <dbReference type="NCBI Taxonomy" id="1121939"/>
    <lineage>
        <taxon>Bacteria</taxon>
        <taxon>Pseudomonadati</taxon>
        <taxon>Pseudomonadota</taxon>
        <taxon>Gammaproteobacteria</taxon>
        <taxon>Oceanospirillales</taxon>
        <taxon>Halomonadaceae</taxon>
        <taxon>Litchfieldella</taxon>
    </lineage>
</organism>
<dbReference type="PATRIC" id="fig|1121939.11.peg.323"/>
<reference evidence="2 3" key="1">
    <citation type="journal article" date="2013" name="Genome Announc.">
        <title>Draft genome sequence of the moderately halophilic gammaproteobacterium Halomonas anticariensis FP35.</title>
        <authorList>
            <person name="Tahrioui A."/>
            <person name="Quesada E."/>
            <person name="Llamas I."/>
        </authorList>
    </citation>
    <scope>NUCLEOTIDE SEQUENCE [LARGE SCALE GENOMIC DNA]</scope>
    <source>
        <strain evidence="3">DSM 16096 / CECT 5854 / LMG 22089 / FP35</strain>
    </source>
</reference>